<dbReference type="NCBIfam" id="TIGR01877">
    <property type="entry name" value="cas_cas6"/>
    <property type="match status" value="1"/>
</dbReference>
<proteinExistence type="inferred from homology"/>
<protein>
    <recommendedName>
        <fullName evidence="4">CRISPR associated protein Cas6 C-terminal domain-containing protein</fullName>
    </recommendedName>
</protein>
<dbReference type="Gene3D" id="3.30.70.1900">
    <property type="match status" value="1"/>
</dbReference>
<dbReference type="GO" id="GO:0016788">
    <property type="term" value="F:hydrolase activity, acting on ester bonds"/>
    <property type="evidence" value="ECO:0007669"/>
    <property type="project" value="InterPro"/>
</dbReference>
<dbReference type="EMBL" id="SNRY01001375">
    <property type="protein sequence ID" value="KAA6331405.1"/>
    <property type="molecule type" value="Genomic_DNA"/>
</dbReference>
<dbReference type="GO" id="GO:0051607">
    <property type="term" value="P:defense response to virus"/>
    <property type="evidence" value="ECO:0007669"/>
    <property type="project" value="UniProtKB-KW"/>
</dbReference>
<dbReference type="Gene3D" id="3.30.70.1890">
    <property type="match status" value="1"/>
</dbReference>
<name>A0A5J4RDF9_9ZZZZ</name>
<evidence type="ECO:0000256" key="2">
    <source>
        <dbReference type="ARBA" id="ARBA00022884"/>
    </source>
</evidence>
<keyword evidence="2" id="KW-0694">RNA-binding</keyword>
<reference evidence="5" key="1">
    <citation type="submission" date="2019-03" db="EMBL/GenBank/DDBJ databases">
        <title>Single cell metagenomics reveals metabolic interactions within the superorganism composed of flagellate Streblomastix strix and complex community of Bacteroidetes bacteria on its surface.</title>
        <authorList>
            <person name="Treitli S.C."/>
            <person name="Kolisko M."/>
            <person name="Husnik F."/>
            <person name="Keeling P."/>
            <person name="Hampl V."/>
        </authorList>
    </citation>
    <scope>NUCLEOTIDE SEQUENCE</scope>
    <source>
        <strain evidence="5">STM</strain>
    </source>
</reference>
<dbReference type="AlphaFoldDB" id="A0A5J4RDF9"/>
<dbReference type="Pfam" id="PF01881">
    <property type="entry name" value="Cas_Cas6_C"/>
    <property type="match status" value="1"/>
</dbReference>
<dbReference type="GO" id="GO:0003723">
    <property type="term" value="F:RNA binding"/>
    <property type="evidence" value="ECO:0007669"/>
    <property type="project" value="UniProtKB-KW"/>
</dbReference>
<dbReference type="InterPro" id="IPR049435">
    <property type="entry name" value="Cas_Cas6_C"/>
</dbReference>
<dbReference type="Pfam" id="PF21350">
    <property type="entry name" value="Cas6_I-A"/>
    <property type="match status" value="1"/>
</dbReference>
<comment type="caution">
    <text evidence="5">The sequence shown here is derived from an EMBL/GenBank/DDBJ whole genome shotgun (WGS) entry which is preliminary data.</text>
</comment>
<dbReference type="PANTHER" id="PTHR36984:SF1">
    <property type="entry name" value="CRISPR-ASSOCIATED ENDORIBONUCLEASE CAS6 1"/>
    <property type="match status" value="1"/>
</dbReference>
<feature type="domain" description="CRISPR associated protein Cas6 C-terminal" evidence="4">
    <location>
        <begin position="135"/>
        <end position="257"/>
    </location>
</feature>
<sequence>MRFKLTLKVEKAYFGNAIPINYQYELSAVIYKILAKSNEQYATWLHDNGFELGHKRFKLFTFSRLLVPQYEIDKENERLIIRSERVEWYISFLPEKSTERFIQGIFMSQDFEIGDKKSCTRFAVLNVEAMPALEYRKEGITFETMSPICISTKDDNWATKYLSPIDLKSKENIILGLTNKYEAFYGKKYAGRLDYDFQVLNTPKPVLVKIKAGMAEETKLKGYMCRFKTNLQEELMKLMYEGGIGEKGSLGFGMVRVH</sequence>
<gene>
    <name evidence="5" type="ORF">EZS27_019988</name>
</gene>
<comment type="similarity">
    <text evidence="1">Belongs to the CRISPR-associated protein Cas6/Cse3/CasE family.</text>
</comment>
<evidence type="ECO:0000256" key="3">
    <source>
        <dbReference type="ARBA" id="ARBA00023118"/>
    </source>
</evidence>
<accession>A0A5J4RDF9</accession>
<dbReference type="InterPro" id="IPR010156">
    <property type="entry name" value="CRISPR-assoc_prot_Cas6"/>
</dbReference>
<evidence type="ECO:0000256" key="1">
    <source>
        <dbReference type="ARBA" id="ARBA00005937"/>
    </source>
</evidence>
<dbReference type="CDD" id="cd21140">
    <property type="entry name" value="Cas6_I-like"/>
    <property type="match status" value="1"/>
</dbReference>
<keyword evidence="3" id="KW-0051">Antiviral defense</keyword>
<evidence type="ECO:0000259" key="4">
    <source>
        <dbReference type="Pfam" id="PF01881"/>
    </source>
</evidence>
<dbReference type="PANTHER" id="PTHR36984">
    <property type="entry name" value="CRISPR-ASSOCIATED ENDORIBONUCLEASE CAS6 1"/>
    <property type="match status" value="1"/>
</dbReference>
<organism evidence="5">
    <name type="scientific">termite gut metagenome</name>
    <dbReference type="NCBI Taxonomy" id="433724"/>
    <lineage>
        <taxon>unclassified sequences</taxon>
        <taxon>metagenomes</taxon>
        <taxon>organismal metagenomes</taxon>
    </lineage>
</organism>
<evidence type="ECO:0000313" key="5">
    <source>
        <dbReference type="EMBL" id="KAA6331405.1"/>
    </source>
</evidence>
<dbReference type="InterPro" id="IPR045747">
    <property type="entry name" value="CRISPR-assoc_prot_Cas6_N_sf"/>
</dbReference>
<dbReference type="PIRSF" id="PIRSF005054">
    <property type="entry name" value="PF1131"/>
    <property type="match status" value="1"/>
</dbReference>